<evidence type="ECO:0000256" key="1">
    <source>
        <dbReference type="SAM" id="MobiDB-lite"/>
    </source>
</evidence>
<feature type="region of interest" description="Disordered" evidence="1">
    <location>
        <begin position="1"/>
        <end position="27"/>
    </location>
</feature>
<protein>
    <submittedName>
        <fullName evidence="2">Uncharacterized protein</fullName>
    </submittedName>
</protein>
<evidence type="ECO:0000313" key="2">
    <source>
        <dbReference type="EMBL" id="KAF2675610.1"/>
    </source>
</evidence>
<dbReference type="AlphaFoldDB" id="A0A6G1IC46"/>
<proteinExistence type="predicted"/>
<reference evidence="2" key="1">
    <citation type="journal article" date="2020" name="Stud. Mycol.">
        <title>101 Dothideomycetes genomes: a test case for predicting lifestyles and emergence of pathogens.</title>
        <authorList>
            <person name="Haridas S."/>
            <person name="Albert R."/>
            <person name="Binder M."/>
            <person name="Bloem J."/>
            <person name="Labutti K."/>
            <person name="Salamov A."/>
            <person name="Andreopoulos B."/>
            <person name="Baker S."/>
            <person name="Barry K."/>
            <person name="Bills G."/>
            <person name="Bluhm B."/>
            <person name="Cannon C."/>
            <person name="Castanera R."/>
            <person name="Culley D."/>
            <person name="Daum C."/>
            <person name="Ezra D."/>
            <person name="Gonzalez J."/>
            <person name="Henrissat B."/>
            <person name="Kuo A."/>
            <person name="Liang C."/>
            <person name="Lipzen A."/>
            <person name="Lutzoni F."/>
            <person name="Magnuson J."/>
            <person name="Mondo S."/>
            <person name="Nolan M."/>
            <person name="Ohm R."/>
            <person name="Pangilinan J."/>
            <person name="Park H.-J."/>
            <person name="Ramirez L."/>
            <person name="Alfaro M."/>
            <person name="Sun H."/>
            <person name="Tritt A."/>
            <person name="Yoshinaga Y."/>
            <person name="Zwiers L.-H."/>
            <person name="Turgeon B."/>
            <person name="Goodwin S."/>
            <person name="Spatafora J."/>
            <person name="Crous P."/>
            <person name="Grigoriev I."/>
        </authorList>
    </citation>
    <scope>NUCLEOTIDE SEQUENCE</scope>
    <source>
        <strain evidence="2">CBS 122367</strain>
    </source>
</reference>
<gene>
    <name evidence="2" type="ORF">K458DRAFT_397794</name>
</gene>
<dbReference type="OrthoDB" id="5417660at2759"/>
<organism evidence="2 3">
    <name type="scientific">Lentithecium fluviatile CBS 122367</name>
    <dbReference type="NCBI Taxonomy" id="1168545"/>
    <lineage>
        <taxon>Eukaryota</taxon>
        <taxon>Fungi</taxon>
        <taxon>Dikarya</taxon>
        <taxon>Ascomycota</taxon>
        <taxon>Pezizomycotina</taxon>
        <taxon>Dothideomycetes</taxon>
        <taxon>Pleosporomycetidae</taxon>
        <taxon>Pleosporales</taxon>
        <taxon>Massarineae</taxon>
        <taxon>Lentitheciaceae</taxon>
        <taxon>Lentithecium</taxon>
    </lineage>
</organism>
<dbReference type="EMBL" id="MU005661">
    <property type="protein sequence ID" value="KAF2675610.1"/>
    <property type="molecule type" value="Genomic_DNA"/>
</dbReference>
<keyword evidence="3" id="KW-1185">Reference proteome</keyword>
<feature type="compositionally biased region" description="Basic and acidic residues" evidence="1">
    <location>
        <begin position="17"/>
        <end position="27"/>
    </location>
</feature>
<name>A0A6G1IC46_9PLEO</name>
<accession>A0A6G1IC46</accession>
<sequence>MAISPATRKSSLNPPYKDTRRSPSTDDRELDICCIGAAPLMILSRRLNHEIFAASIADIDKALEERKYTDPATKVPREYYDLLYVFS</sequence>
<evidence type="ECO:0000313" key="3">
    <source>
        <dbReference type="Proteomes" id="UP000799291"/>
    </source>
</evidence>
<dbReference type="Proteomes" id="UP000799291">
    <property type="component" value="Unassembled WGS sequence"/>
</dbReference>